<evidence type="ECO:0000259" key="2">
    <source>
        <dbReference type="Pfam" id="PF03972"/>
    </source>
</evidence>
<dbReference type="InterPro" id="IPR042183">
    <property type="entry name" value="MmgE/PrpD_sf_1"/>
</dbReference>
<dbReference type="InterPro" id="IPR042188">
    <property type="entry name" value="MmgE/PrpD_sf_2"/>
</dbReference>
<evidence type="ECO:0000259" key="3">
    <source>
        <dbReference type="Pfam" id="PF19305"/>
    </source>
</evidence>
<dbReference type="InterPro" id="IPR036148">
    <property type="entry name" value="MmgE/PrpD_sf"/>
</dbReference>
<name>A0A1M5UXV1_9BRAD</name>
<dbReference type="Gene3D" id="3.30.1330.120">
    <property type="entry name" value="2-methylcitrate dehydratase PrpD"/>
    <property type="match status" value="1"/>
</dbReference>
<dbReference type="SUPFAM" id="SSF103378">
    <property type="entry name" value="2-methylcitrate dehydratase PrpD"/>
    <property type="match status" value="1"/>
</dbReference>
<dbReference type="InterPro" id="IPR005656">
    <property type="entry name" value="MmgE_PrpD"/>
</dbReference>
<proteinExistence type="inferred from homology"/>
<dbReference type="RefSeq" id="WP_079604217.1">
    <property type="nucleotide sequence ID" value="NZ_LT670817.1"/>
</dbReference>
<dbReference type="InterPro" id="IPR045336">
    <property type="entry name" value="MmgE_PrpD_N"/>
</dbReference>
<dbReference type="Proteomes" id="UP000189796">
    <property type="component" value="Chromosome I"/>
</dbReference>
<comment type="similarity">
    <text evidence="1">Belongs to the PrpD family.</text>
</comment>
<dbReference type="OrthoDB" id="5415580at2"/>
<dbReference type="InterPro" id="IPR045337">
    <property type="entry name" value="MmgE_PrpD_C"/>
</dbReference>
<dbReference type="AlphaFoldDB" id="A0A1M5UXV1"/>
<reference evidence="4 5" key="1">
    <citation type="submission" date="2016-11" db="EMBL/GenBank/DDBJ databases">
        <authorList>
            <person name="Jaros S."/>
            <person name="Januszkiewicz K."/>
            <person name="Wedrychowicz H."/>
        </authorList>
    </citation>
    <scope>NUCLEOTIDE SEQUENCE [LARGE SCALE GENOMIC DNA]</scope>
    <source>
        <strain evidence="4 5">GAS138</strain>
    </source>
</reference>
<dbReference type="PANTHER" id="PTHR16943">
    <property type="entry name" value="2-METHYLCITRATE DEHYDRATASE-RELATED"/>
    <property type="match status" value="1"/>
</dbReference>
<dbReference type="Pfam" id="PF19305">
    <property type="entry name" value="MmgE_PrpD_C"/>
    <property type="match status" value="1"/>
</dbReference>
<evidence type="ECO:0000313" key="5">
    <source>
        <dbReference type="Proteomes" id="UP000189796"/>
    </source>
</evidence>
<organism evidence="4 5">
    <name type="scientific">Bradyrhizobium erythrophlei</name>
    <dbReference type="NCBI Taxonomy" id="1437360"/>
    <lineage>
        <taxon>Bacteria</taxon>
        <taxon>Pseudomonadati</taxon>
        <taxon>Pseudomonadota</taxon>
        <taxon>Alphaproteobacteria</taxon>
        <taxon>Hyphomicrobiales</taxon>
        <taxon>Nitrobacteraceae</taxon>
        <taxon>Bradyrhizobium</taxon>
    </lineage>
</organism>
<protein>
    <submittedName>
        <fullName evidence="4">2-methylcitrate dehydratase PrpD</fullName>
    </submittedName>
</protein>
<gene>
    <name evidence="4" type="ORF">SAMN05443248_5650</name>
</gene>
<evidence type="ECO:0000313" key="4">
    <source>
        <dbReference type="EMBL" id="SHH67746.1"/>
    </source>
</evidence>
<dbReference type="PANTHER" id="PTHR16943:SF8">
    <property type="entry name" value="2-METHYLCITRATE DEHYDRATASE"/>
    <property type="match status" value="1"/>
</dbReference>
<dbReference type="Pfam" id="PF03972">
    <property type="entry name" value="MmgE_PrpD_N"/>
    <property type="match status" value="1"/>
</dbReference>
<feature type="domain" description="MmgE/PrpD N-terminal" evidence="2">
    <location>
        <begin position="64"/>
        <end position="308"/>
    </location>
</feature>
<sequence length="508" mass="54026">MENNRSEAFTDEICAIPTRRRLLQGAGGLIAASALQTNAAVGATLPAEESPKAVSAAAPDLTGRLASYMVAARERSLPPQVLLDAKHRVLDTLAAMVSGTRLDPGVLAIRFMRAQGGTPEASLVGTDIKTSAINAALANGMFAHADETDDVDPLTKAHPGAGVVPAALAVAEREQRSGMELLRAVALGYDVGCRFVVALGPDLVRGSHRGVEGPCSTMGALAASASLARLDETGMRYALSYAAQQVSGLWSWVEDPDHIEKAFDIGGMGARNGVTAVTMVQAGFTGVRDVLSGRHNALQALSSQPHPEAMVADLGSRFFVQETGIKTYSVGYPNQAPLDAFLQLRREFGLRTDNVERIVVALPEDGPGIVSNSPMPNVNCQYLLATALVDGAVSFANSHSREHMNDPQIRAAMQRVQVVGDPKLNDPTAPRSGRVDVTMRDGRTVSHFTRFPPGTKENPASTEVLNGKARDLMAPILGAERTDKLIQRMNALEQVDDMRELVRSLLTV</sequence>
<dbReference type="GO" id="GO:0016829">
    <property type="term" value="F:lyase activity"/>
    <property type="evidence" value="ECO:0007669"/>
    <property type="project" value="InterPro"/>
</dbReference>
<feature type="domain" description="MmgE/PrpD C-terminal" evidence="3">
    <location>
        <begin position="328"/>
        <end position="488"/>
    </location>
</feature>
<accession>A0A1M5UXV1</accession>
<evidence type="ECO:0000256" key="1">
    <source>
        <dbReference type="ARBA" id="ARBA00006174"/>
    </source>
</evidence>
<dbReference type="EMBL" id="LT670817">
    <property type="protein sequence ID" value="SHH67746.1"/>
    <property type="molecule type" value="Genomic_DNA"/>
</dbReference>
<dbReference type="Gene3D" id="1.10.4100.10">
    <property type="entry name" value="2-methylcitrate dehydratase PrpD"/>
    <property type="match status" value="1"/>
</dbReference>
<dbReference type="InterPro" id="IPR006311">
    <property type="entry name" value="TAT_signal"/>
</dbReference>
<dbReference type="PROSITE" id="PS51318">
    <property type="entry name" value="TAT"/>
    <property type="match status" value="1"/>
</dbReference>